<name>A0AAV8UVD9_9RHOD</name>
<proteinExistence type="inferred from homology"/>
<dbReference type="EMBL" id="JAMWBK010000004">
    <property type="protein sequence ID" value="KAJ8906009.1"/>
    <property type="molecule type" value="Genomic_DNA"/>
</dbReference>
<comment type="similarity">
    <text evidence="3">Belongs to the alternative oxidase family.</text>
</comment>
<evidence type="ECO:0000256" key="13">
    <source>
        <dbReference type="SAM" id="MobiDB-lite"/>
    </source>
</evidence>
<evidence type="ECO:0000256" key="6">
    <source>
        <dbReference type="ARBA" id="ARBA00022692"/>
    </source>
</evidence>
<dbReference type="AlphaFoldDB" id="A0AAV8UVD9"/>
<evidence type="ECO:0000256" key="5">
    <source>
        <dbReference type="ARBA" id="ARBA00022660"/>
    </source>
</evidence>
<sequence length="375" mass="42251">MNRIGSLARALGGSSTGSRGLLNQLRAGSSGGLLGARQRNVLMHERTFFLSGWRKANATASASQSSENRNDYDWVSPEAQVLIAKAYARHKQLADSGKAFPPGLSVDDMEKGLSEPIHFEPQTIMDSIAYNVMRFLRRFTHAFFRKKYDHHAVVLETVAAVPGIVAAMHRHLRSLRRMERDHGWINPLLEEAENERMHLLIWMQVTKPSMLERGLVMVAQGAYVVFYMGLYLISPSASHRLVGYLEEEAHLAYSDYLRALDAKEIENRPAPQIAKEYYHLPDNATIRDVVLHVRADECMHRDFNHMLSNKYKNKDLNSRPAFIGGDFRAEEPETMAREGIMTDPYDETTPKSTESEPATSRSSTKATKSTKAGES</sequence>
<keyword evidence="12" id="KW-0472">Membrane</keyword>
<gene>
    <name evidence="14" type="ORF">NDN08_002509</name>
</gene>
<dbReference type="PANTHER" id="PTHR31803">
    <property type="entry name" value="ALTERNATIVE OXIDASE"/>
    <property type="match status" value="1"/>
</dbReference>
<dbReference type="InterPro" id="IPR038659">
    <property type="entry name" value="AOX_sf"/>
</dbReference>
<evidence type="ECO:0008006" key="16">
    <source>
        <dbReference type="Google" id="ProtNLM"/>
    </source>
</evidence>
<keyword evidence="11" id="KW-0408">Iron</keyword>
<dbReference type="GO" id="GO:0016020">
    <property type="term" value="C:membrane"/>
    <property type="evidence" value="ECO:0007669"/>
    <property type="project" value="UniProtKB-SubCell"/>
</dbReference>
<feature type="compositionally biased region" description="Low complexity" evidence="13">
    <location>
        <begin position="358"/>
        <end position="375"/>
    </location>
</feature>
<comment type="subcellular location">
    <subcellularLocation>
        <location evidence="2">Membrane</location>
    </subcellularLocation>
</comment>
<keyword evidence="8" id="KW-0249">Electron transport</keyword>
<evidence type="ECO:0000256" key="2">
    <source>
        <dbReference type="ARBA" id="ARBA00004370"/>
    </source>
</evidence>
<organism evidence="14 15">
    <name type="scientific">Rhodosorus marinus</name>
    <dbReference type="NCBI Taxonomy" id="101924"/>
    <lineage>
        <taxon>Eukaryota</taxon>
        <taxon>Rhodophyta</taxon>
        <taxon>Stylonematophyceae</taxon>
        <taxon>Stylonematales</taxon>
        <taxon>Stylonemataceae</taxon>
        <taxon>Rhodosorus</taxon>
    </lineage>
</organism>
<evidence type="ECO:0000313" key="14">
    <source>
        <dbReference type="EMBL" id="KAJ8906009.1"/>
    </source>
</evidence>
<evidence type="ECO:0000256" key="12">
    <source>
        <dbReference type="ARBA" id="ARBA00023136"/>
    </source>
</evidence>
<evidence type="ECO:0000256" key="10">
    <source>
        <dbReference type="ARBA" id="ARBA00023002"/>
    </source>
</evidence>
<evidence type="ECO:0000256" key="3">
    <source>
        <dbReference type="ARBA" id="ARBA00008388"/>
    </source>
</evidence>
<protein>
    <recommendedName>
        <fullName evidence="16">Alternative oxidase</fullName>
    </recommendedName>
</protein>
<dbReference type="Gene3D" id="1.20.1260.140">
    <property type="entry name" value="Alternative oxidase"/>
    <property type="match status" value="1"/>
</dbReference>
<comment type="cofactor">
    <cofactor evidence="1">
        <name>Fe cation</name>
        <dbReference type="ChEBI" id="CHEBI:24875"/>
    </cofactor>
</comment>
<keyword evidence="5" id="KW-0679">Respiratory chain</keyword>
<keyword evidence="7" id="KW-0479">Metal-binding</keyword>
<evidence type="ECO:0000256" key="9">
    <source>
        <dbReference type="ARBA" id="ARBA00022989"/>
    </source>
</evidence>
<evidence type="ECO:0000256" key="11">
    <source>
        <dbReference type="ARBA" id="ARBA00023004"/>
    </source>
</evidence>
<evidence type="ECO:0000256" key="4">
    <source>
        <dbReference type="ARBA" id="ARBA00022448"/>
    </source>
</evidence>
<keyword evidence="6" id="KW-0812">Transmembrane</keyword>
<keyword evidence="9" id="KW-1133">Transmembrane helix</keyword>
<evidence type="ECO:0000313" key="15">
    <source>
        <dbReference type="Proteomes" id="UP001157974"/>
    </source>
</evidence>
<dbReference type="Proteomes" id="UP001157974">
    <property type="component" value="Unassembled WGS sequence"/>
</dbReference>
<dbReference type="GO" id="GO:0005739">
    <property type="term" value="C:mitochondrion"/>
    <property type="evidence" value="ECO:0007669"/>
    <property type="project" value="TreeGrafter"/>
</dbReference>
<dbReference type="InterPro" id="IPR002680">
    <property type="entry name" value="AOX"/>
</dbReference>
<dbReference type="GO" id="GO:0010230">
    <property type="term" value="P:alternative respiration"/>
    <property type="evidence" value="ECO:0007669"/>
    <property type="project" value="TreeGrafter"/>
</dbReference>
<dbReference type="GO" id="GO:0046872">
    <property type="term" value="F:metal ion binding"/>
    <property type="evidence" value="ECO:0007669"/>
    <property type="project" value="UniProtKB-KW"/>
</dbReference>
<dbReference type="PANTHER" id="PTHR31803:SF3">
    <property type="entry name" value="ALTERNATIVE OXIDASE"/>
    <property type="match status" value="1"/>
</dbReference>
<keyword evidence="15" id="KW-1185">Reference proteome</keyword>
<dbReference type="GO" id="GO:0009916">
    <property type="term" value="F:alternative oxidase activity"/>
    <property type="evidence" value="ECO:0007669"/>
    <property type="project" value="InterPro"/>
</dbReference>
<reference evidence="14 15" key="1">
    <citation type="journal article" date="2023" name="Nat. Commun.">
        <title>Origin of minicircular mitochondrial genomes in red algae.</title>
        <authorList>
            <person name="Lee Y."/>
            <person name="Cho C.H."/>
            <person name="Lee Y.M."/>
            <person name="Park S.I."/>
            <person name="Yang J.H."/>
            <person name="West J.A."/>
            <person name="Bhattacharya D."/>
            <person name="Yoon H.S."/>
        </authorList>
    </citation>
    <scope>NUCLEOTIDE SEQUENCE [LARGE SCALE GENOMIC DNA]</scope>
    <source>
        <strain evidence="14 15">CCMP1338</strain>
        <tissue evidence="14">Whole cell</tissue>
    </source>
</reference>
<accession>A0AAV8UVD9</accession>
<keyword evidence="10" id="KW-0560">Oxidoreductase</keyword>
<feature type="region of interest" description="Disordered" evidence="13">
    <location>
        <begin position="331"/>
        <end position="375"/>
    </location>
</feature>
<dbReference type="Pfam" id="PF01786">
    <property type="entry name" value="AOX"/>
    <property type="match status" value="1"/>
</dbReference>
<evidence type="ECO:0000256" key="1">
    <source>
        <dbReference type="ARBA" id="ARBA00001962"/>
    </source>
</evidence>
<evidence type="ECO:0000256" key="8">
    <source>
        <dbReference type="ARBA" id="ARBA00022982"/>
    </source>
</evidence>
<keyword evidence="4" id="KW-0813">Transport</keyword>
<evidence type="ECO:0000256" key="7">
    <source>
        <dbReference type="ARBA" id="ARBA00022723"/>
    </source>
</evidence>
<comment type="caution">
    <text evidence="14">The sequence shown here is derived from an EMBL/GenBank/DDBJ whole genome shotgun (WGS) entry which is preliminary data.</text>
</comment>